<evidence type="ECO:0000313" key="3">
    <source>
        <dbReference type="Proteomes" id="UP000198883"/>
    </source>
</evidence>
<keyword evidence="4" id="KW-1185">Reference proteome</keyword>
<dbReference type="GO" id="GO:0006974">
    <property type="term" value="P:DNA damage response"/>
    <property type="evidence" value="ECO:0007669"/>
    <property type="project" value="TreeGrafter"/>
</dbReference>
<reference evidence="1 4" key="3">
    <citation type="journal article" date="2023" name="Front. Microbiol.">
        <title>Phylogeography and host specificity of Pasteurellaceae pathogenic to sea-farmed fish in the north-east Atlantic.</title>
        <authorList>
            <person name="Gulla S."/>
            <person name="Colquhoun D.J."/>
            <person name="Olsen A.B."/>
            <person name="Spilsberg B."/>
            <person name="Lagesen K."/>
            <person name="Aakesson C.P."/>
            <person name="Strom S."/>
            <person name="Manji F."/>
            <person name="Birkbeck T.H."/>
            <person name="Nilsen H.K."/>
        </authorList>
    </citation>
    <scope>NUCLEOTIDE SEQUENCE [LARGE SCALE GENOMIC DNA]</scope>
    <source>
        <strain evidence="1 4">VIO11850</strain>
    </source>
</reference>
<dbReference type="STRING" id="97481.SAMN05444853_11625"/>
<evidence type="ECO:0000313" key="4">
    <source>
        <dbReference type="Proteomes" id="UP001224812"/>
    </source>
</evidence>
<evidence type="ECO:0000313" key="2">
    <source>
        <dbReference type="EMBL" id="SEM40832.1"/>
    </source>
</evidence>
<organism evidence="2 3">
    <name type="scientific">Phocoenobacter skyensis</name>
    <dbReference type="NCBI Taxonomy" id="97481"/>
    <lineage>
        <taxon>Bacteria</taxon>
        <taxon>Pseudomonadati</taxon>
        <taxon>Pseudomonadota</taxon>
        <taxon>Gammaproteobacteria</taxon>
        <taxon>Pasteurellales</taxon>
        <taxon>Pasteurellaceae</taxon>
        <taxon>Phocoenobacter</taxon>
    </lineage>
</organism>
<name>A0A1H7Y3W5_9PAST</name>
<protein>
    <submittedName>
        <fullName evidence="1">VirK/YbjX family protein</fullName>
    </submittedName>
</protein>
<dbReference type="EMBL" id="JASAVS010000017">
    <property type="protein sequence ID" value="MDP8085835.1"/>
    <property type="molecule type" value="Genomic_DNA"/>
</dbReference>
<dbReference type="EMBL" id="FOBN01000016">
    <property type="protein sequence ID" value="SEM40832.1"/>
    <property type="molecule type" value="Genomic_DNA"/>
</dbReference>
<dbReference type="PANTHER" id="PTHR38785">
    <property type="entry name" value="HOMOLOG OF VIRK"/>
    <property type="match status" value="1"/>
</dbReference>
<dbReference type="InterPro" id="IPR007488">
    <property type="entry name" value="DUF535"/>
</dbReference>
<dbReference type="PANTHER" id="PTHR38785:SF1">
    <property type="entry name" value="HOMOLOG OF VIRK"/>
    <property type="match status" value="1"/>
</dbReference>
<accession>A0A1H7Y3W5</accession>
<evidence type="ECO:0000313" key="1">
    <source>
        <dbReference type="EMBL" id="MDP8085835.1"/>
    </source>
</evidence>
<dbReference type="AlphaFoldDB" id="A0A1H7Y3W5"/>
<proteinExistence type="predicted"/>
<dbReference type="Proteomes" id="UP000198883">
    <property type="component" value="Unassembled WGS sequence"/>
</dbReference>
<dbReference type="OrthoDB" id="6835762at2"/>
<sequence length="295" mass="34865">MSNQINFSHFPTAIEIHIQNGDHRWLKRSRDISRYFMARVQCRGYSQPLLDFLNNNDVWATLFKQNIHRFNALLFKYADKRFSPKQRLEAICQNFDEMQLQIGQQNCQKLVSSGTIKLVQLTDEFSLNLDIYNIDPFEGFFSLSLVDSENHHLYNASFTFLNENKLLITCIQGPKGADAQNIVKNLTKKLHGMRPMYLLVEAFRLLAQGMNQELVGIPLEYQVKKRWYGAQKVYFDYNAFWKENEATLANGYWHLSSQIERRDLNEVATKKRSMYRKRYIMFDLMEAEIMKEIKV</sequence>
<reference evidence="3" key="1">
    <citation type="submission" date="2016-10" db="EMBL/GenBank/DDBJ databases">
        <authorList>
            <person name="Varghese N."/>
            <person name="Submissions S."/>
        </authorList>
    </citation>
    <scope>NUCLEOTIDE SEQUENCE [LARGE SCALE GENOMIC DNA]</scope>
    <source>
        <strain evidence="3">DSM 24204</strain>
    </source>
</reference>
<reference evidence="2" key="2">
    <citation type="submission" date="2016-10" db="EMBL/GenBank/DDBJ databases">
        <authorList>
            <person name="de Groot N.N."/>
        </authorList>
    </citation>
    <scope>NUCLEOTIDE SEQUENCE [LARGE SCALE GENOMIC DNA]</scope>
    <source>
        <strain evidence="2">DSM 24204</strain>
    </source>
</reference>
<dbReference type="Pfam" id="PF04393">
    <property type="entry name" value="DUF535"/>
    <property type="match status" value="1"/>
</dbReference>
<dbReference type="GeneID" id="83544242"/>
<dbReference type="RefSeq" id="WP_090922255.1">
    <property type="nucleotide sequence ID" value="NZ_CP016180.1"/>
</dbReference>
<dbReference type="Proteomes" id="UP001224812">
    <property type="component" value="Unassembled WGS sequence"/>
</dbReference>
<gene>
    <name evidence="1" type="ORF">QJT92_07875</name>
    <name evidence="2" type="ORF">SAMN05444853_11625</name>
</gene>